<keyword evidence="4" id="KW-1185">Reference proteome</keyword>
<dbReference type="InterPro" id="IPR008979">
    <property type="entry name" value="Galactose-bd-like_sf"/>
</dbReference>
<dbReference type="PROSITE" id="PS52006">
    <property type="entry name" value="GH64"/>
    <property type="match status" value="1"/>
</dbReference>
<dbReference type="AlphaFoldDB" id="A0A7X5U7V5"/>
<sequence>MTMTATAYAATFAPSSTTSGISASDSAQQPAAGTNLALNQSVTASDVENPIAFKANNVNDGDTTTRWSSGFTDDQWIAVDLGSVQSVGKVVLNWENAYATDYLIEVSIDGQTWQTADENPAGAGGIETRVFPAVSARYVRMHGVKRATGYGYSLWEMGVYAPDATGTAPPGSGSNDPSEGFNYQVYSGFIGTQLRNVTNGQWRDDQIYVEILARDPNKKDAANQDAMSYITPDGTLVALKEEDNNGPGHLTKNGQNYPNYAFTLAQAKLLKLPESESGRIFVSFGEPMYMSVVKGADGSIGFAGPNPLNGTDPNVGLYYDWYEYTWNDNALFINTTQVDQFSIPLALDVYGGNKTRHLNSGITQTRAQVLQEYNTEVPVEFQLADTNPVRILAPGKDAFDTGKPQEHYFDAYIDEAWTYYQTHTLTINRGAEQYVGTVVNNVLVFQHVNWAQTPNAGEPEGFQFQVFKPTTQDVLEGKGNLARASDGDVWGVTPQLEAQICAAFNRHVMEDTTLWKNASAFYQQAPANYYSRFWHVHGVNGKAYGFAYDDVSDQSSTLIESQPEHLELGIGW</sequence>
<dbReference type="InterPro" id="IPR000421">
    <property type="entry name" value="FA58C"/>
</dbReference>
<accession>A0A7X5U7V5</accession>
<dbReference type="CDD" id="cd09214">
    <property type="entry name" value="GH64-like"/>
    <property type="match status" value="1"/>
</dbReference>
<dbReference type="InterPro" id="IPR037176">
    <property type="entry name" value="Osmotin/thaumatin-like_sf"/>
</dbReference>
<gene>
    <name evidence="3" type="ORF">HBF25_03545</name>
</gene>
<protein>
    <recommendedName>
        <fullName evidence="5">F5/8 type C domain-containing protein</fullName>
    </recommendedName>
</protein>
<dbReference type="PROSITE" id="PS50022">
    <property type="entry name" value="FA58C_3"/>
    <property type="match status" value="1"/>
</dbReference>
<dbReference type="RefSeq" id="WP_166946571.1">
    <property type="nucleotide sequence ID" value="NZ_JAARLZ010000002.1"/>
</dbReference>
<dbReference type="EMBL" id="JAARLZ010000002">
    <property type="protein sequence ID" value="NII05462.1"/>
    <property type="molecule type" value="Genomic_DNA"/>
</dbReference>
<dbReference type="Pfam" id="PF00754">
    <property type="entry name" value="F5_F8_type_C"/>
    <property type="match status" value="1"/>
</dbReference>
<dbReference type="Gene3D" id="3.30.920.50">
    <property type="entry name" value="Beta-1,3-glucanase, C-terminal domain"/>
    <property type="match status" value="1"/>
</dbReference>
<comment type="caution">
    <text evidence="3">The sequence shown here is derived from an EMBL/GenBank/DDBJ whole genome shotgun (WGS) entry which is preliminary data.</text>
</comment>
<dbReference type="Pfam" id="PF16483">
    <property type="entry name" value="Glyco_hydro_64"/>
    <property type="match status" value="1"/>
</dbReference>
<dbReference type="InterPro" id="IPR042517">
    <property type="entry name" value="Glyco_hydro_64_N_2"/>
</dbReference>
<dbReference type="InterPro" id="IPR037398">
    <property type="entry name" value="Glyco_hydro_64_fam"/>
</dbReference>
<name>A0A7X5U7V5_9GAMM</name>
<feature type="domain" description="F5/8 type C" evidence="1">
    <location>
        <begin position="27"/>
        <end position="162"/>
    </location>
</feature>
<reference evidence="3 4" key="1">
    <citation type="submission" date="2020-03" db="EMBL/GenBank/DDBJ databases">
        <authorList>
            <person name="Lai Q."/>
        </authorList>
    </citation>
    <scope>NUCLEOTIDE SEQUENCE [LARGE SCALE GENOMIC DNA]</scope>
    <source>
        <strain evidence="3 4">CCUG 25036</strain>
    </source>
</reference>
<proteinExistence type="predicted"/>
<dbReference type="PANTHER" id="PTHR38165:SF1">
    <property type="entry name" value="GLUCANASE B"/>
    <property type="match status" value="1"/>
</dbReference>
<dbReference type="InterPro" id="IPR032477">
    <property type="entry name" value="Glyco_hydro_64"/>
</dbReference>
<organism evidence="3 4">
    <name type="scientific">Luteibacter anthropi</name>
    <dbReference type="NCBI Taxonomy" id="564369"/>
    <lineage>
        <taxon>Bacteria</taxon>
        <taxon>Pseudomonadati</taxon>
        <taxon>Pseudomonadota</taxon>
        <taxon>Gammaproteobacteria</taxon>
        <taxon>Lysobacterales</taxon>
        <taxon>Rhodanobacteraceae</taxon>
        <taxon>Luteibacter</taxon>
    </lineage>
</organism>
<evidence type="ECO:0000313" key="3">
    <source>
        <dbReference type="EMBL" id="NII05462.1"/>
    </source>
</evidence>
<feature type="domain" description="GH64" evidence="2">
    <location>
        <begin position="187"/>
        <end position="572"/>
    </location>
</feature>
<dbReference type="Proteomes" id="UP000490980">
    <property type="component" value="Unassembled WGS sequence"/>
</dbReference>
<dbReference type="PANTHER" id="PTHR38165">
    <property type="match status" value="1"/>
</dbReference>
<evidence type="ECO:0000259" key="1">
    <source>
        <dbReference type="PROSITE" id="PS50022"/>
    </source>
</evidence>
<evidence type="ECO:0000259" key="2">
    <source>
        <dbReference type="PROSITE" id="PS52006"/>
    </source>
</evidence>
<dbReference type="Gene3D" id="2.60.120.260">
    <property type="entry name" value="Galactose-binding domain-like"/>
    <property type="match status" value="1"/>
</dbReference>
<dbReference type="Gene3D" id="2.60.110.10">
    <property type="entry name" value="Thaumatin"/>
    <property type="match status" value="1"/>
</dbReference>
<evidence type="ECO:0000313" key="4">
    <source>
        <dbReference type="Proteomes" id="UP000490980"/>
    </source>
</evidence>
<evidence type="ECO:0008006" key="5">
    <source>
        <dbReference type="Google" id="ProtNLM"/>
    </source>
</evidence>
<dbReference type="SUPFAM" id="SSF49785">
    <property type="entry name" value="Galactose-binding domain-like"/>
    <property type="match status" value="1"/>
</dbReference>